<keyword evidence="2" id="KW-0812">Transmembrane</keyword>
<evidence type="ECO:0000313" key="3">
    <source>
        <dbReference type="EMBL" id="KAG9230618.1"/>
    </source>
</evidence>
<dbReference type="Proteomes" id="UP000824998">
    <property type="component" value="Unassembled WGS sequence"/>
</dbReference>
<gene>
    <name evidence="3" type="ORF">BJ875DRAFT_471668</name>
</gene>
<accession>A0A9P7YB24</accession>
<reference evidence="3" key="1">
    <citation type="journal article" date="2021" name="IMA Fungus">
        <title>Genomic characterization of three marine fungi, including Emericellopsis atlantica sp. nov. with signatures of a generalist lifestyle and marine biomass degradation.</title>
        <authorList>
            <person name="Hagestad O.C."/>
            <person name="Hou L."/>
            <person name="Andersen J.H."/>
            <person name="Hansen E.H."/>
            <person name="Altermark B."/>
            <person name="Li C."/>
            <person name="Kuhnert E."/>
            <person name="Cox R.J."/>
            <person name="Crous P.W."/>
            <person name="Spatafora J.W."/>
            <person name="Lail K."/>
            <person name="Amirebrahimi M."/>
            <person name="Lipzen A."/>
            <person name="Pangilinan J."/>
            <person name="Andreopoulos W."/>
            <person name="Hayes R.D."/>
            <person name="Ng V."/>
            <person name="Grigoriev I.V."/>
            <person name="Jackson S.A."/>
            <person name="Sutton T.D.S."/>
            <person name="Dobson A.D.W."/>
            <person name="Rama T."/>
        </authorList>
    </citation>
    <scope>NUCLEOTIDE SEQUENCE</scope>
    <source>
        <strain evidence="3">TRa018bII</strain>
    </source>
</reference>
<evidence type="ECO:0000313" key="4">
    <source>
        <dbReference type="Proteomes" id="UP000824998"/>
    </source>
</evidence>
<keyword evidence="2" id="KW-0472">Membrane</keyword>
<protein>
    <submittedName>
        <fullName evidence="3">Uncharacterized protein</fullName>
    </submittedName>
</protein>
<feature type="compositionally biased region" description="Basic and acidic residues" evidence="1">
    <location>
        <begin position="251"/>
        <end position="261"/>
    </location>
</feature>
<feature type="transmembrane region" description="Helical" evidence="2">
    <location>
        <begin position="7"/>
        <end position="26"/>
    </location>
</feature>
<organism evidence="3 4">
    <name type="scientific">Amylocarpus encephaloides</name>
    <dbReference type="NCBI Taxonomy" id="45428"/>
    <lineage>
        <taxon>Eukaryota</taxon>
        <taxon>Fungi</taxon>
        <taxon>Dikarya</taxon>
        <taxon>Ascomycota</taxon>
        <taxon>Pezizomycotina</taxon>
        <taxon>Leotiomycetes</taxon>
        <taxon>Helotiales</taxon>
        <taxon>Helotiales incertae sedis</taxon>
        <taxon>Amylocarpus</taxon>
    </lineage>
</organism>
<dbReference type="EMBL" id="MU251657">
    <property type="protein sequence ID" value="KAG9230618.1"/>
    <property type="molecule type" value="Genomic_DNA"/>
</dbReference>
<feature type="region of interest" description="Disordered" evidence="1">
    <location>
        <begin position="241"/>
        <end position="261"/>
    </location>
</feature>
<proteinExistence type="predicted"/>
<keyword evidence="2" id="KW-1133">Transmembrane helix</keyword>
<evidence type="ECO:0000256" key="1">
    <source>
        <dbReference type="SAM" id="MobiDB-lite"/>
    </source>
</evidence>
<name>A0A9P7YB24_9HELO</name>
<evidence type="ECO:0000256" key="2">
    <source>
        <dbReference type="SAM" id="Phobius"/>
    </source>
</evidence>
<keyword evidence="4" id="KW-1185">Reference proteome</keyword>
<sequence length="261" mass="27768">MSILRNVLALPILFNLILPIALFASLTTIISFLILLFRCLLIYIDLAAVAIPHPFLGRGSKPSTPESTALLETSHSCSLPSHSSTHPQKCKASLASSTISAIGSKTPTVLPHGSSSSNEEAVLTSPNSYIGLNASIGPTRDFEGVGGWLFEVPSKKDDGLWSNINSRLKLPADHGRRHMRSLARWNSPAMNKKRGGESENRMAGNSVYRGKAKTPPTTLGGAEICVDEGVFDKGVLMMGRPSASTSSSGISRKEGLIMKAG</sequence>
<dbReference type="OrthoDB" id="4492972at2759"/>
<dbReference type="AlphaFoldDB" id="A0A9P7YB24"/>
<comment type="caution">
    <text evidence="3">The sequence shown here is derived from an EMBL/GenBank/DDBJ whole genome shotgun (WGS) entry which is preliminary data.</text>
</comment>